<sequence length="246" mass="29159">MIKDLGHHFKIIDNKMILQFDNEVFRKYYKVIDFESFELLQSNDSTHHYFKDKTNVYISSYMCGFAVLENADPASFRILDFEKGFTADDSNYFYFDERLPYDFSKAVILNNHYIKANQKIYSGYTNEIIGVDIESFGIPHPDLIENISKDKNHVYFRNKIIEDADPSSFHFLENCVNNQEYYQECDNAFYAVDANFAWFIRTIAKEVKKIKSKSLSSFHFKVIDEQGYAFDNEYQYYFGKKTKRSS</sequence>
<dbReference type="Proteomes" id="UP001589734">
    <property type="component" value="Unassembled WGS sequence"/>
</dbReference>
<dbReference type="RefSeq" id="WP_379682700.1">
    <property type="nucleotide sequence ID" value="NZ_JBHLYW010000032.1"/>
</dbReference>
<evidence type="ECO:0000313" key="2">
    <source>
        <dbReference type="Proteomes" id="UP001589734"/>
    </source>
</evidence>
<dbReference type="EMBL" id="JBHLYW010000032">
    <property type="protein sequence ID" value="MFC0080345.1"/>
    <property type="molecule type" value="Genomic_DNA"/>
</dbReference>
<organism evidence="1 2">
    <name type="scientific">Flavobacterium procerum</name>
    <dbReference type="NCBI Taxonomy" id="1455569"/>
    <lineage>
        <taxon>Bacteria</taxon>
        <taxon>Pseudomonadati</taxon>
        <taxon>Bacteroidota</taxon>
        <taxon>Flavobacteriia</taxon>
        <taxon>Flavobacteriales</taxon>
        <taxon>Flavobacteriaceae</taxon>
        <taxon>Flavobacterium</taxon>
    </lineage>
</organism>
<name>A0ABV6BY37_9FLAO</name>
<gene>
    <name evidence="1" type="ORF">ACFFLS_25100</name>
</gene>
<accession>A0ABV6BY37</accession>
<dbReference type="InterPro" id="IPR027375">
    <property type="entry name" value="DKNYY"/>
</dbReference>
<proteinExistence type="predicted"/>
<reference evidence="1 2" key="1">
    <citation type="submission" date="2024-09" db="EMBL/GenBank/DDBJ databases">
        <authorList>
            <person name="Sun Q."/>
            <person name="Mori K."/>
        </authorList>
    </citation>
    <scope>NUCLEOTIDE SEQUENCE [LARGE SCALE GENOMIC DNA]</scope>
    <source>
        <strain evidence="1 2">CGMCC 1.12926</strain>
    </source>
</reference>
<keyword evidence="2" id="KW-1185">Reference proteome</keyword>
<dbReference type="Pfam" id="PF13644">
    <property type="entry name" value="DKNYY"/>
    <property type="match status" value="2"/>
</dbReference>
<evidence type="ECO:0000313" key="1">
    <source>
        <dbReference type="EMBL" id="MFC0080345.1"/>
    </source>
</evidence>
<comment type="caution">
    <text evidence="1">The sequence shown here is derived from an EMBL/GenBank/DDBJ whole genome shotgun (WGS) entry which is preliminary data.</text>
</comment>
<protein>
    <submittedName>
        <fullName evidence="1">DKNYY domain-containing protein</fullName>
    </submittedName>
</protein>